<evidence type="ECO:0000313" key="3">
    <source>
        <dbReference type="Proteomes" id="UP001595859"/>
    </source>
</evidence>
<dbReference type="Pfam" id="PF04965">
    <property type="entry name" value="GPW_gp25"/>
    <property type="match status" value="1"/>
</dbReference>
<dbReference type="EMBL" id="JBHSIS010000017">
    <property type="protein sequence ID" value="MFC4857267.1"/>
    <property type="molecule type" value="Genomic_DNA"/>
</dbReference>
<name>A0ABV9S9V3_9PSEU</name>
<dbReference type="SUPFAM" id="SSF160719">
    <property type="entry name" value="gpW/gp25-like"/>
    <property type="match status" value="1"/>
</dbReference>
<accession>A0ABV9S9V3</accession>
<evidence type="ECO:0000259" key="1">
    <source>
        <dbReference type="Pfam" id="PF04965"/>
    </source>
</evidence>
<feature type="domain" description="IraD/Gp25-like" evidence="1">
    <location>
        <begin position="33"/>
        <end position="121"/>
    </location>
</feature>
<dbReference type="RefSeq" id="WP_378059255.1">
    <property type="nucleotide sequence ID" value="NZ_JBHSIS010000017.1"/>
</dbReference>
<dbReference type="InterPro" id="IPR007048">
    <property type="entry name" value="IraD/Gp25-like"/>
</dbReference>
<reference evidence="3" key="1">
    <citation type="journal article" date="2019" name="Int. J. Syst. Evol. Microbiol.">
        <title>The Global Catalogue of Microorganisms (GCM) 10K type strain sequencing project: providing services to taxonomists for standard genome sequencing and annotation.</title>
        <authorList>
            <consortium name="The Broad Institute Genomics Platform"/>
            <consortium name="The Broad Institute Genome Sequencing Center for Infectious Disease"/>
            <person name="Wu L."/>
            <person name="Ma J."/>
        </authorList>
    </citation>
    <scope>NUCLEOTIDE SEQUENCE [LARGE SCALE GENOMIC DNA]</scope>
    <source>
        <strain evidence="3">ZS-22-S1</strain>
    </source>
</reference>
<gene>
    <name evidence="2" type="ORF">ACFPCV_27540</name>
</gene>
<evidence type="ECO:0000313" key="2">
    <source>
        <dbReference type="EMBL" id="MFC4857267.1"/>
    </source>
</evidence>
<dbReference type="Gene3D" id="3.10.450.40">
    <property type="match status" value="1"/>
</dbReference>
<dbReference type="Proteomes" id="UP001595859">
    <property type="component" value="Unassembled WGS sequence"/>
</dbReference>
<comment type="caution">
    <text evidence="2">The sequence shown here is derived from an EMBL/GenBank/DDBJ whole genome shotgun (WGS) entry which is preliminary data.</text>
</comment>
<protein>
    <submittedName>
        <fullName evidence="2">GPW/gp25 family protein</fullName>
    </submittedName>
</protein>
<organism evidence="2 3">
    <name type="scientific">Actinophytocola glycyrrhizae</name>
    <dbReference type="NCBI Taxonomy" id="2044873"/>
    <lineage>
        <taxon>Bacteria</taxon>
        <taxon>Bacillati</taxon>
        <taxon>Actinomycetota</taxon>
        <taxon>Actinomycetes</taxon>
        <taxon>Pseudonocardiales</taxon>
        <taxon>Pseudonocardiaceae</taxon>
    </lineage>
</organism>
<proteinExistence type="predicted"/>
<keyword evidence="3" id="KW-1185">Reference proteome</keyword>
<sequence>MSIDSVSGDQVGTGWHFPLRTGPSGRFATAGGTDKLEQAMRLVLTTYPGERPARPDFGSRLRDFVFRPVTLDTVAEVSYEVREALWRWEPRVVVEDVHTSPDPGHGGLLHITVTYTVRATNDRRNLVFPFYTNPDGIQE</sequence>